<keyword evidence="7 11" id="KW-0040">ANK repeat</keyword>
<dbReference type="PANTHER" id="PTHR47143:SF3">
    <property type="entry name" value="PWWP DOMAIN-CONTAINING PROTEIN"/>
    <property type="match status" value="1"/>
</dbReference>
<feature type="repeat" description="ANK" evidence="11">
    <location>
        <begin position="354"/>
        <end position="386"/>
    </location>
</feature>
<evidence type="ECO:0000313" key="14">
    <source>
        <dbReference type="EMBL" id="RMX46077.1"/>
    </source>
</evidence>
<keyword evidence="3" id="KW-0716">Sensory transduction</keyword>
<evidence type="ECO:0000256" key="2">
    <source>
        <dbReference type="ARBA" id="ARBA00022448"/>
    </source>
</evidence>
<keyword evidence="2" id="KW-0813">Transport</keyword>
<organism evidence="14 15">
    <name type="scientific">Pocillopora damicornis</name>
    <name type="common">Cauliflower coral</name>
    <name type="synonym">Millepora damicornis</name>
    <dbReference type="NCBI Taxonomy" id="46731"/>
    <lineage>
        <taxon>Eukaryota</taxon>
        <taxon>Metazoa</taxon>
        <taxon>Cnidaria</taxon>
        <taxon>Anthozoa</taxon>
        <taxon>Hexacorallia</taxon>
        <taxon>Scleractinia</taxon>
        <taxon>Astrocoeniina</taxon>
        <taxon>Pocilloporidae</taxon>
        <taxon>Pocillopora</taxon>
    </lineage>
</organism>
<keyword evidence="5" id="KW-0677">Repeat</keyword>
<feature type="repeat" description="ANK" evidence="11">
    <location>
        <begin position="404"/>
        <end position="436"/>
    </location>
</feature>
<dbReference type="OrthoDB" id="1661883at2759"/>
<proteinExistence type="predicted"/>
<evidence type="ECO:0000256" key="1">
    <source>
        <dbReference type="ARBA" id="ARBA00004141"/>
    </source>
</evidence>
<evidence type="ECO:0000256" key="8">
    <source>
        <dbReference type="ARBA" id="ARBA00023065"/>
    </source>
</evidence>
<dbReference type="SMART" id="SM00248">
    <property type="entry name" value="ANK"/>
    <property type="match status" value="14"/>
</dbReference>
<evidence type="ECO:0000256" key="5">
    <source>
        <dbReference type="ARBA" id="ARBA00022737"/>
    </source>
</evidence>
<feature type="repeat" description="ANK" evidence="11">
    <location>
        <begin position="281"/>
        <end position="303"/>
    </location>
</feature>
<comment type="subcellular location">
    <subcellularLocation>
        <location evidence="1">Membrane</location>
        <topology evidence="1">Multi-pass membrane protein</topology>
    </subcellularLocation>
</comment>
<reference evidence="14 15" key="1">
    <citation type="journal article" date="2018" name="Sci. Rep.">
        <title>Comparative analysis of the Pocillopora damicornis genome highlights role of immune system in coral evolution.</title>
        <authorList>
            <person name="Cunning R."/>
            <person name="Bay R.A."/>
            <person name="Gillette P."/>
            <person name="Baker A.C."/>
            <person name="Traylor-Knowles N."/>
        </authorList>
    </citation>
    <scope>NUCLEOTIDE SEQUENCE [LARGE SCALE GENOMIC DNA]</scope>
    <source>
        <strain evidence="14">RSMAS</strain>
        <tissue evidence="14">Whole animal</tissue>
    </source>
</reference>
<feature type="transmembrane region" description="Helical" evidence="12">
    <location>
        <begin position="905"/>
        <end position="924"/>
    </location>
</feature>
<evidence type="ECO:0000256" key="4">
    <source>
        <dbReference type="ARBA" id="ARBA00022692"/>
    </source>
</evidence>
<keyword evidence="4 12" id="KW-0812">Transmembrane</keyword>
<dbReference type="EMBL" id="RCHS01002737">
    <property type="protein sequence ID" value="RMX46077.1"/>
    <property type="molecule type" value="Genomic_DNA"/>
</dbReference>
<comment type="caution">
    <text evidence="14">The sequence shown here is derived from an EMBL/GenBank/DDBJ whole genome shotgun (WGS) entry which is preliminary data.</text>
</comment>
<keyword evidence="15" id="KW-1185">Reference proteome</keyword>
<evidence type="ECO:0000256" key="9">
    <source>
        <dbReference type="ARBA" id="ARBA00023136"/>
    </source>
</evidence>
<dbReference type="GO" id="GO:0005216">
    <property type="term" value="F:monoatomic ion channel activity"/>
    <property type="evidence" value="ECO:0007669"/>
    <property type="project" value="InterPro"/>
</dbReference>
<dbReference type="GO" id="GO:1902495">
    <property type="term" value="C:transmembrane transporter complex"/>
    <property type="evidence" value="ECO:0007669"/>
    <property type="project" value="TreeGrafter"/>
</dbReference>
<name>A0A3M6TXF2_POCDA</name>
<feature type="repeat" description="ANK" evidence="11">
    <location>
        <begin position="540"/>
        <end position="572"/>
    </location>
</feature>
<dbReference type="Gene3D" id="1.10.287.70">
    <property type="match status" value="1"/>
</dbReference>
<feature type="repeat" description="ANK" evidence="11">
    <location>
        <begin position="321"/>
        <end position="353"/>
    </location>
</feature>
<feature type="domain" description="Ion transport" evidence="13">
    <location>
        <begin position="815"/>
        <end position="1041"/>
    </location>
</feature>
<dbReference type="Pfam" id="PF12796">
    <property type="entry name" value="Ank_2"/>
    <property type="match status" value="4"/>
</dbReference>
<dbReference type="InterPro" id="IPR002110">
    <property type="entry name" value="Ankyrin_rpt"/>
</dbReference>
<dbReference type="PROSITE" id="PS50297">
    <property type="entry name" value="ANK_REP_REGION"/>
    <property type="match status" value="10"/>
</dbReference>
<dbReference type="InterPro" id="IPR052076">
    <property type="entry name" value="TRP_cation_channel"/>
</dbReference>
<feature type="repeat" description="ANK" evidence="11">
    <location>
        <begin position="473"/>
        <end position="505"/>
    </location>
</feature>
<feature type="transmembrane region" description="Helical" evidence="12">
    <location>
        <begin position="1007"/>
        <end position="1032"/>
    </location>
</feature>
<gene>
    <name evidence="14" type="ORF">pdam_00002036</name>
</gene>
<keyword evidence="8" id="KW-0406">Ion transport</keyword>
<dbReference type="PANTHER" id="PTHR47143">
    <property type="entry name" value="TRANSIENT RECEPTOR POTENTIAL CATION CHANNEL PROTEIN PAINLESS"/>
    <property type="match status" value="1"/>
</dbReference>
<evidence type="ECO:0000256" key="10">
    <source>
        <dbReference type="ARBA" id="ARBA00023303"/>
    </source>
</evidence>
<dbReference type="InterPro" id="IPR005821">
    <property type="entry name" value="Ion_trans_dom"/>
</dbReference>
<dbReference type="Gene3D" id="1.25.40.20">
    <property type="entry name" value="Ankyrin repeat-containing domain"/>
    <property type="match status" value="6"/>
</dbReference>
<keyword evidence="9 12" id="KW-0472">Membrane</keyword>
<feature type="transmembrane region" description="Helical" evidence="12">
    <location>
        <begin position="834"/>
        <end position="855"/>
    </location>
</feature>
<keyword evidence="6 12" id="KW-1133">Transmembrane helix</keyword>
<evidence type="ECO:0000256" key="12">
    <source>
        <dbReference type="SAM" id="Phobius"/>
    </source>
</evidence>
<dbReference type="InterPro" id="IPR036770">
    <property type="entry name" value="Ankyrin_rpt-contain_sf"/>
</dbReference>
<feature type="repeat" description="ANK" evidence="11">
    <location>
        <begin position="595"/>
        <end position="627"/>
    </location>
</feature>
<evidence type="ECO:0000256" key="11">
    <source>
        <dbReference type="PROSITE-ProRule" id="PRU00023"/>
    </source>
</evidence>
<evidence type="ECO:0000256" key="3">
    <source>
        <dbReference type="ARBA" id="ARBA00022606"/>
    </source>
</evidence>
<dbReference type="PROSITE" id="PS50088">
    <property type="entry name" value="ANK_REPEAT"/>
    <property type="match status" value="11"/>
</dbReference>
<dbReference type="SUPFAM" id="SSF48403">
    <property type="entry name" value="Ankyrin repeat"/>
    <property type="match status" value="3"/>
</dbReference>
<dbReference type="PRINTS" id="PR01415">
    <property type="entry name" value="ANKYRIN"/>
</dbReference>
<keyword evidence="10" id="KW-0407">Ion channel</keyword>
<feature type="transmembrane region" description="Helical" evidence="12">
    <location>
        <begin position="945"/>
        <end position="964"/>
    </location>
</feature>
<accession>A0A3M6TXF2</accession>
<dbReference type="Pfam" id="PF00520">
    <property type="entry name" value="Ion_trans"/>
    <property type="match status" value="1"/>
</dbReference>
<dbReference type="Proteomes" id="UP000275408">
    <property type="component" value="Unassembled WGS sequence"/>
</dbReference>
<protein>
    <recommendedName>
        <fullName evidence="13">Ion transport domain-containing protein</fullName>
    </recommendedName>
</protein>
<feature type="repeat" description="ANK" evidence="11">
    <location>
        <begin position="506"/>
        <end position="539"/>
    </location>
</feature>
<sequence>MSYTFVGDREGVYDRTSPIEMTQVNPQPVQPATEIQLPDIDDFSHITLHQAARDGKTDVIKQRLSKLASKNQARFQKLVNKRDEDNTTPLHYAVRYGQVEVVKLLVELGAVIDISGEDGASPLHYAARFRANLSRPSASRQVSQVIAGGENGTVPDGVVETNIGVVAAPLTHAISSNSLGEVNQAMSQVPSADESLIQFFVNECKGDVNVKDSYGSTPLHYAASKSNVTAIKELLKCDGINVDATDASGSTPLHCAATEGNVEIVEALLEAGSDSREKDYEGMTPIHFACTDGNPETVKLLFEYAERKGDLLDMLEDRNREGETALHSAVEGGYIDIVEICLKKGAKVKARRGNLAQPLHIAAINGYVDIAKLLVAHRAKIEARNANHETPLHKAAAFNKIFMDNYTPLLVAASEGHTDVVSKLLREGADLQVKNIHDKTAIFLAAEENRVDTLKVILENENAKALINECDRYENTPLHVAAMNGYASVVQALLGNKAKINARNEDENTPLHLAAKNGKIRTVLELIKSDPTIINDEDEASNTALHLAAIEGHIKCCKALLEKGAEVDARSAKGHLKVANILLDYDSPVDPTDKTKTTPLHLAAKEGHAEMVTLLLSKGADITLTDLSGRNCLDLAADHSRKEAAMAIVKDEQWIDVLKNKSWEQTVAEAVFNRCVKESNHHVEDKKYELTFYYEFLEDIYLDWSDGGDATSETSSVASFSMEDVAEDEEFRKIQGSAGVAEAVTQLEKKDSHPLMIMVKNKREQLLGHPLVTFLLDYKWKTFGRYIYYFKLALYCLFLMFLTGYTVYLTEHGPVCANGTVVDRGTADESSVLYILWIRVGRIVILVLASMHILSELFQLVYQLRQYFSWENLLEWGVYVLAIVYVADEFQESLDTSCSTAKKTIGALSIFLAWMALVLFIRKFPKLGIYVVMFTSILYTFTKFFMIYVLFLVAFALSFFTLFYDPKQSVRGFGEPSRAIVKTAVMMIGEFDFDDLFNSPDQDVPDVAWFIFIVFLIIMTLILMNLLIGLAVDDIKGVQEQAVLERQAMLVDLAMDVEKALPRRLRKRLIPEREVVRPNQYEGFKGYWYSPPSSAQEVQVALKPNKSSLEVLSDRTDELQETVLGMKNRLKTMQCNQEEIHKMLAGIVKKLDAIVEGDDDEDDQLF</sequence>
<dbReference type="Pfam" id="PF13637">
    <property type="entry name" value="Ank_4"/>
    <property type="match status" value="1"/>
</dbReference>
<dbReference type="Pfam" id="PF00023">
    <property type="entry name" value="Ank"/>
    <property type="match status" value="3"/>
</dbReference>
<feature type="repeat" description="ANK" evidence="11">
    <location>
        <begin position="214"/>
        <end position="247"/>
    </location>
</feature>
<feature type="repeat" description="ANK" evidence="11">
    <location>
        <begin position="85"/>
        <end position="117"/>
    </location>
</feature>
<evidence type="ECO:0000256" key="6">
    <source>
        <dbReference type="ARBA" id="ARBA00022989"/>
    </source>
</evidence>
<evidence type="ECO:0000313" key="15">
    <source>
        <dbReference type="Proteomes" id="UP000275408"/>
    </source>
</evidence>
<feature type="transmembrane region" description="Helical" evidence="12">
    <location>
        <begin position="786"/>
        <end position="808"/>
    </location>
</feature>
<dbReference type="AlphaFoldDB" id="A0A3M6TXF2"/>
<feature type="repeat" description="ANK" evidence="11">
    <location>
        <begin position="248"/>
        <end position="280"/>
    </location>
</feature>
<evidence type="ECO:0000259" key="13">
    <source>
        <dbReference type="Pfam" id="PF00520"/>
    </source>
</evidence>
<evidence type="ECO:0000256" key="7">
    <source>
        <dbReference type="ARBA" id="ARBA00023043"/>
    </source>
</evidence>